<dbReference type="AlphaFoldDB" id="A0AAN9XBL6"/>
<protein>
    <submittedName>
        <fullName evidence="2">Uncharacterized protein</fullName>
    </submittedName>
</protein>
<feature type="region of interest" description="Disordered" evidence="1">
    <location>
        <begin position="1"/>
        <end position="60"/>
    </location>
</feature>
<accession>A0AAN9XBL6</accession>
<gene>
    <name evidence="2" type="ORF">VNO78_22508</name>
</gene>
<organism evidence="2 3">
    <name type="scientific">Psophocarpus tetragonolobus</name>
    <name type="common">Winged bean</name>
    <name type="synonym">Dolichos tetragonolobus</name>
    <dbReference type="NCBI Taxonomy" id="3891"/>
    <lineage>
        <taxon>Eukaryota</taxon>
        <taxon>Viridiplantae</taxon>
        <taxon>Streptophyta</taxon>
        <taxon>Embryophyta</taxon>
        <taxon>Tracheophyta</taxon>
        <taxon>Spermatophyta</taxon>
        <taxon>Magnoliopsida</taxon>
        <taxon>eudicotyledons</taxon>
        <taxon>Gunneridae</taxon>
        <taxon>Pentapetalae</taxon>
        <taxon>rosids</taxon>
        <taxon>fabids</taxon>
        <taxon>Fabales</taxon>
        <taxon>Fabaceae</taxon>
        <taxon>Papilionoideae</taxon>
        <taxon>50 kb inversion clade</taxon>
        <taxon>NPAAA clade</taxon>
        <taxon>indigoferoid/millettioid clade</taxon>
        <taxon>Phaseoleae</taxon>
        <taxon>Psophocarpus</taxon>
    </lineage>
</organism>
<dbReference type="EMBL" id="JAYMYS010000006">
    <property type="protein sequence ID" value="KAK7387718.1"/>
    <property type="molecule type" value="Genomic_DNA"/>
</dbReference>
<sequence length="84" mass="9571">MDQKWGPYRWRRCNSKGKHSEKRSVSVNSGYPVKNEDSPIALADTKQGTKTPPGCRMFPKIENKESNSEVNYKQTLEIEGELLA</sequence>
<reference evidence="2 3" key="1">
    <citation type="submission" date="2024-01" db="EMBL/GenBank/DDBJ databases">
        <title>The genomes of 5 underutilized Papilionoideae crops provide insights into root nodulation and disease resistanc.</title>
        <authorList>
            <person name="Jiang F."/>
        </authorList>
    </citation>
    <scope>NUCLEOTIDE SEQUENCE [LARGE SCALE GENOMIC DNA]</scope>
    <source>
        <strain evidence="2">DUOXIRENSHENG_FW03</strain>
        <tissue evidence="2">Leaves</tissue>
    </source>
</reference>
<evidence type="ECO:0000313" key="2">
    <source>
        <dbReference type="EMBL" id="KAK7387718.1"/>
    </source>
</evidence>
<proteinExistence type="predicted"/>
<feature type="compositionally biased region" description="Basic residues" evidence="1">
    <location>
        <begin position="9"/>
        <end position="21"/>
    </location>
</feature>
<dbReference type="Proteomes" id="UP001386955">
    <property type="component" value="Unassembled WGS sequence"/>
</dbReference>
<evidence type="ECO:0000256" key="1">
    <source>
        <dbReference type="SAM" id="MobiDB-lite"/>
    </source>
</evidence>
<name>A0AAN9XBL6_PSOTE</name>
<keyword evidence="3" id="KW-1185">Reference proteome</keyword>
<comment type="caution">
    <text evidence="2">The sequence shown here is derived from an EMBL/GenBank/DDBJ whole genome shotgun (WGS) entry which is preliminary data.</text>
</comment>
<evidence type="ECO:0000313" key="3">
    <source>
        <dbReference type="Proteomes" id="UP001386955"/>
    </source>
</evidence>